<proteinExistence type="predicted"/>
<evidence type="ECO:0000313" key="2">
    <source>
        <dbReference type="Proteomes" id="UP000034044"/>
    </source>
</evidence>
<organism evidence="1 2">
    <name type="scientific">Candidatus Wolfebacteria bacterium GW2011_GWC1_37_10</name>
    <dbReference type="NCBI Taxonomy" id="1619010"/>
    <lineage>
        <taxon>Bacteria</taxon>
        <taxon>Candidatus Wolfeibacteriota</taxon>
    </lineage>
</organism>
<sequence length="115" mass="13009">MKLFPKKKFSRLKNFQAKVREKKGECGPYWFGDPDNNVSPNVNLVAGVIKRAVDDYLYPLPGRDFRPIQEDAKIFIDGSGLNSYCDLVGINSDFIRRKVAAIKKMGIKEGLKKVS</sequence>
<comment type="caution">
    <text evidence="1">The sequence shown here is derived from an EMBL/GenBank/DDBJ whole genome shotgun (WGS) entry which is preliminary data.</text>
</comment>
<protein>
    <submittedName>
        <fullName evidence="1">Uncharacterized protein</fullName>
    </submittedName>
</protein>
<dbReference type="EMBL" id="LBSR01000001">
    <property type="protein sequence ID" value="KKQ23425.1"/>
    <property type="molecule type" value="Genomic_DNA"/>
</dbReference>
<name>A0A0G0GBI1_9BACT</name>
<dbReference type="AlphaFoldDB" id="A0A0G0GBI1"/>
<evidence type="ECO:0000313" key="1">
    <source>
        <dbReference type="EMBL" id="KKQ23425.1"/>
    </source>
</evidence>
<dbReference type="Proteomes" id="UP000034044">
    <property type="component" value="Unassembled WGS sequence"/>
</dbReference>
<reference evidence="1 2" key="1">
    <citation type="journal article" date="2015" name="Nature">
        <title>rRNA introns, odd ribosomes, and small enigmatic genomes across a large radiation of phyla.</title>
        <authorList>
            <person name="Brown C.T."/>
            <person name="Hug L.A."/>
            <person name="Thomas B.C."/>
            <person name="Sharon I."/>
            <person name="Castelle C.J."/>
            <person name="Singh A."/>
            <person name="Wilkins M.J."/>
            <person name="Williams K.H."/>
            <person name="Banfield J.F."/>
        </authorList>
    </citation>
    <scope>NUCLEOTIDE SEQUENCE [LARGE SCALE GENOMIC DNA]</scope>
</reference>
<accession>A0A0G0GBI1</accession>
<gene>
    <name evidence="1" type="ORF">US36_C0001G0034</name>
</gene>